<reference evidence="1" key="2">
    <citation type="journal article" date="2015" name="Fish Shellfish Immunol.">
        <title>Early steps in the European eel (Anguilla anguilla)-Vibrio vulnificus interaction in the gills: Role of the RtxA13 toxin.</title>
        <authorList>
            <person name="Callol A."/>
            <person name="Pajuelo D."/>
            <person name="Ebbesson L."/>
            <person name="Teles M."/>
            <person name="MacKenzie S."/>
            <person name="Amaro C."/>
        </authorList>
    </citation>
    <scope>NUCLEOTIDE SEQUENCE</scope>
</reference>
<reference evidence="1" key="1">
    <citation type="submission" date="2014-11" db="EMBL/GenBank/DDBJ databases">
        <authorList>
            <person name="Amaro Gonzalez C."/>
        </authorList>
    </citation>
    <scope>NUCLEOTIDE SEQUENCE</scope>
</reference>
<name>A0A0E9T0T2_ANGAN</name>
<accession>A0A0E9T0T2</accession>
<organism evidence="1">
    <name type="scientific">Anguilla anguilla</name>
    <name type="common">European freshwater eel</name>
    <name type="synonym">Muraena anguilla</name>
    <dbReference type="NCBI Taxonomy" id="7936"/>
    <lineage>
        <taxon>Eukaryota</taxon>
        <taxon>Metazoa</taxon>
        <taxon>Chordata</taxon>
        <taxon>Craniata</taxon>
        <taxon>Vertebrata</taxon>
        <taxon>Euteleostomi</taxon>
        <taxon>Actinopterygii</taxon>
        <taxon>Neopterygii</taxon>
        <taxon>Teleostei</taxon>
        <taxon>Anguilliformes</taxon>
        <taxon>Anguillidae</taxon>
        <taxon>Anguilla</taxon>
    </lineage>
</organism>
<evidence type="ECO:0000313" key="1">
    <source>
        <dbReference type="EMBL" id="JAH46323.1"/>
    </source>
</evidence>
<protein>
    <submittedName>
        <fullName evidence="1">Uncharacterized protein</fullName>
    </submittedName>
</protein>
<dbReference type="AlphaFoldDB" id="A0A0E9T0T2"/>
<dbReference type="EMBL" id="GBXM01062254">
    <property type="protein sequence ID" value="JAH46323.1"/>
    <property type="molecule type" value="Transcribed_RNA"/>
</dbReference>
<proteinExistence type="predicted"/>
<sequence>MTYHVPSSPIQVSAFLDIQDYNYNNSMYTRKVLMRILVLYVHKKVCMRIILL</sequence>